<dbReference type="SFLD" id="SFLDG01129">
    <property type="entry name" value="C1.5:_HAD__Beta-PGM__Phosphata"/>
    <property type="match status" value="1"/>
</dbReference>
<evidence type="ECO:0000256" key="5">
    <source>
        <dbReference type="ARBA" id="ARBA00011233"/>
    </source>
</evidence>
<gene>
    <name evidence="13" type="primary">gph</name>
    <name evidence="13" type="ORF">F7Q92_17785</name>
</gene>
<evidence type="ECO:0000256" key="9">
    <source>
        <dbReference type="ARBA" id="ARBA00022801"/>
    </source>
</evidence>
<dbReference type="Pfam" id="PF13419">
    <property type="entry name" value="HAD_2"/>
    <property type="match status" value="1"/>
</dbReference>
<evidence type="ECO:0000256" key="1">
    <source>
        <dbReference type="ARBA" id="ARBA00000830"/>
    </source>
</evidence>
<dbReference type="NCBIfam" id="TIGR01509">
    <property type="entry name" value="HAD-SF-IA-v3"/>
    <property type="match status" value="1"/>
</dbReference>
<evidence type="ECO:0000256" key="2">
    <source>
        <dbReference type="ARBA" id="ARBA00001946"/>
    </source>
</evidence>
<comment type="catalytic activity">
    <reaction evidence="1">
        <text>2-phosphoglycolate + H2O = glycolate + phosphate</text>
        <dbReference type="Rhea" id="RHEA:14369"/>
        <dbReference type="ChEBI" id="CHEBI:15377"/>
        <dbReference type="ChEBI" id="CHEBI:29805"/>
        <dbReference type="ChEBI" id="CHEBI:43474"/>
        <dbReference type="ChEBI" id="CHEBI:58033"/>
        <dbReference type="EC" id="3.1.3.18"/>
    </reaction>
</comment>
<name>A0A643F867_IDEDE</name>
<evidence type="ECO:0000256" key="12">
    <source>
        <dbReference type="ARBA" id="ARBA00059247"/>
    </source>
</evidence>
<dbReference type="InterPro" id="IPR023198">
    <property type="entry name" value="PGP-like_dom2"/>
</dbReference>
<dbReference type="PRINTS" id="PR00413">
    <property type="entry name" value="HADHALOGNASE"/>
</dbReference>
<evidence type="ECO:0000256" key="6">
    <source>
        <dbReference type="ARBA" id="ARBA00013078"/>
    </source>
</evidence>
<comment type="cofactor">
    <cofactor evidence="2">
        <name>Mg(2+)</name>
        <dbReference type="ChEBI" id="CHEBI:18420"/>
    </cofactor>
</comment>
<sequence length="236" mass="25629">MRYSVLSFDLDGTLVDTAAEIAEAVNRTLAEFGVPRQDEERITRHIGHGARHTLLRVLADLLLAEPDRAERLRPDAVLPRWEAHYGTLAGRQAKPYPGCAEMLRALRLGGVRLACLTNKEHRHAQQVLRRCGLASAFDFVLGGDSLPQRKPDPATLRHVLAALGGQPQRAAHVGDSRIDIETARAAGAQAWAVPWGYDGGAPLLEARPDQVFDSLPDIAEHVLGVNRAWIAAAATA</sequence>
<dbReference type="EMBL" id="VZPB01000056">
    <property type="protein sequence ID" value="KAB0576619.1"/>
    <property type="molecule type" value="Genomic_DNA"/>
</dbReference>
<dbReference type="Gene3D" id="1.10.150.240">
    <property type="entry name" value="Putative phosphatase, domain 2"/>
    <property type="match status" value="1"/>
</dbReference>
<dbReference type="FunFam" id="3.40.50.1000:FF:000022">
    <property type="entry name" value="Phosphoglycolate phosphatase"/>
    <property type="match status" value="1"/>
</dbReference>
<dbReference type="OrthoDB" id="9807630at2"/>
<dbReference type="GO" id="GO:0006281">
    <property type="term" value="P:DNA repair"/>
    <property type="evidence" value="ECO:0007669"/>
    <property type="project" value="TreeGrafter"/>
</dbReference>
<comment type="caution">
    <text evidence="13">The sequence shown here is derived from an EMBL/GenBank/DDBJ whole genome shotgun (WGS) entry which is preliminary data.</text>
</comment>
<evidence type="ECO:0000256" key="11">
    <source>
        <dbReference type="ARBA" id="ARBA00023277"/>
    </source>
</evidence>
<comment type="subunit">
    <text evidence="5">Homotrimer.</text>
</comment>
<dbReference type="GO" id="GO:0019253">
    <property type="term" value="P:reductive pentose-phosphate cycle"/>
    <property type="evidence" value="ECO:0007669"/>
    <property type="project" value="UniProtKB-KW"/>
</dbReference>
<dbReference type="AlphaFoldDB" id="A0A643F867"/>
<keyword evidence="8" id="KW-0479">Metal-binding</keyword>
<keyword evidence="14" id="KW-1185">Reference proteome</keyword>
<dbReference type="PANTHER" id="PTHR43434:SF1">
    <property type="entry name" value="PHOSPHOGLYCOLATE PHOSPHATASE"/>
    <property type="match status" value="1"/>
</dbReference>
<comment type="similarity">
    <text evidence="4">Belongs to the HAD-like hydrolase superfamily. CbbY/CbbZ/Gph/YieH family.</text>
</comment>
<dbReference type="Gene3D" id="3.40.50.1000">
    <property type="entry name" value="HAD superfamily/HAD-like"/>
    <property type="match status" value="1"/>
</dbReference>
<comment type="function">
    <text evidence="12">Specifically catalyzes the dephosphorylation of 2-phosphoglycolate. Is involved in the dissimilation of the intracellular 2-phosphoglycolate formed during the DNA repair of 3'-phosphoglycolate ends, a major class of DNA lesions induced by oxidative stress.</text>
</comment>
<evidence type="ECO:0000256" key="10">
    <source>
        <dbReference type="ARBA" id="ARBA00022842"/>
    </source>
</evidence>
<dbReference type="PANTHER" id="PTHR43434">
    <property type="entry name" value="PHOSPHOGLYCOLATE PHOSPHATASE"/>
    <property type="match status" value="1"/>
</dbReference>
<dbReference type="SFLD" id="SFLDS00003">
    <property type="entry name" value="Haloacid_Dehalogenase"/>
    <property type="match status" value="1"/>
</dbReference>
<keyword evidence="9 13" id="KW-0378">Hydrolase</keyword>
<dbReference type="InterPro" id="IPR023214">
    <property type="entry name" value="HAD_sf"/>
</dbReference>
<dbReference type="EC" id="3.1.3.18" evidence="6"/>
<keyword evidence="7" id="KW-0113">Calvin cycle</keyword>
<dbReference type="InterPro" id="IPR050155">
    <property type="entry name" value="HAD-like_hydrolase_sf"/>
</dbReference>
<dbReference type="InterPro" id="IPR037512">
    <property type="entry name" value="PGPase_prok"/>
</dbReference>
<accession>A0A643F867</accession>
<dbReference type="InterPro" id="IPR036412">
    <property type="entry name" value="HAD-like_sf"/>
</dbReference>
<protein>
    <recommendedName>
        <fullName evidence="6">phosphoglycolate phosphatase</fullName>
        <ecNumber evidence="6">3.1.3.18</ecNumber>
    </recommendedName>
</protein>
<keyword evidence="10" id="KW-0460">Magnesium</keyword>
<comment type="pathway">
    <text evidence="3">Organic acid metabolism; glycolate biosynthesis; glycolate from 2-phosphoglycolate: step 1/1.</text>
</comment>
<dbReference type="SFLD" id="SFLDG01135">
    <property type="entry name" value="C1.5.6:_HAD__Beta-PGM__Phospha"/>
    <property type="match status" value="1"/>
</dbReference>
<keyword evidence="11" id="KW-0119">Carbohydrate metabolism</keyword>
<dbReference type="NCBIfam" id="TIGR01549">
    <property type="entry name" value="HAD-SF-IA-v1"/>
    <property type="match status" value="1"/>
</dbReference>
<dbReference type="NCBIfam" id="TIGR01449">
    <property type="entry name" value="PGP_bact"/>
    <property type="match status" value="1"/>
</dbReference>
<evidence type="ECO:0000256" key="4">
    <source>
        <dbReference type="ARBA" id="ARBA00006171"/>
    </source>
</evidence>
<dbReference type="RefSeq" id="WP_151125437.1">
    <property type="nucleotide sequence ID" value="NZ_CP088081.1"/>
</dbReference>
<dbReference type="InterPro" id="IPR006439">
    <property type="entry name" value="HAD-SF_hydro_IA"/>
</dbReference>
<organism evidence="13 14">
    <name type="scientific">Ideonella dechloratans</name>
    <dbReference type="NCBI Taxonomy" id="36863"/>
    <lineage>
        <taxon>Bacteria</taxon>
        <taxon>Pseudomonadati</taxon>
        <taxon>Pseudomonadota</taxon>
        <taxon>Betaproteobacteria</taxon>
        <taxon>Burkholderiales</taxon>
        <taxon>Sphaerotilaceae</taxon>
        <taxon>Ideonella</taxon>
    </lineage>
</organism>
<dbReference type="GO" id="GO:0008967">
    <property type="term" value="F:phosphoglycolate phosphatase activity"/>
    <property type="evidence" value="ECO:0007669"/>
    <property type="project" value="UniProtKB-EC"/>
</dbReference>
<evidence type="ECO:0000256" key="7">
    <source>
        <dbReference type="ARBA" id="ARBA00022567"/>
    </source>
</evidence>
<dbReference type="InterPro" id="IPR041492">
    <property type="entry name" value="HAD_2"/>
</dbReference>
<dbReference type="GO" id="GO:0005829">
    <property type="term" value="C:cytosol"/>
    <property type="evidence" value="ECO:0007669"/>
    <property type="project" value="TreeGrafter"/>
</dbReference>
<evidence type="ECO:0000256" key="3">
    <source>
        <dbReference type="ARBA" id="ARBA00004818"/>
    </source>
</evidence>
<reference evidence="13 14" key="1">
    <citation type="submission" date="2019-09" db="EMBL/GenBank/DDBJ databases">
        <title>Draft genome sequences of 48 bacterial type strains from the CCUG.</title>
        <authorList>
            <person name="Tunovic T."/>
            <person name="Pineiro-Iglesias B."/>
            <person name="Unosson C."/>
            <person name="Inganas E."/>
            <person name="Ohlen M."/>
            <person name="Cardew S."/>
            <person name="Jensie-Markopoulos S."/>
            <person name="Salva-Serra F."/>
            <person name="Jaen-Luchoro D."/>
            <person name="Karlsson R."/>
            <person name="Svensson-Stadler L."/>
            <person name="Chun J."/>
            <person name="Moore E."/>
        </authorList>
    </citation>
    <scope>NUCLEOTIDE SEQUENCE [LARGE SCALE GENOMIC DNA]</scope>
    <source>
        <strain evidence="13 14">CCUG 30977</strain>
    </source>
</reference>
<dbReference type="Proteomes" id="UP000430120">
    <property type="component" value="Unassembled WGS sequence"/>
</dbReference>
<evidence type="ECO:0000256" key="8">
    <source>
        <dbReference type="ARBA" id="ARBA00022723"/>
    </source>
</evidence>
<proteinExistence type="inferred from homology"/>
<evidence type="ECO:0000313" key="14">
    <source>
        <dbReference type="Proteomes" id="UP000430120"/>
    </source>
</evidence>
<evidence type="ECO:0000313" key="13">
    <source>
        <dbReference type="EMBL" id="KAB0576619.1"/>
    </source>
</evidence>
<dbReference type="GO" id="GO:0046872">
    <property type="term" value="F:metal ion binding"/>
    <property type="evidence" value="ECO:0007669"/>
    <property type="project" value="UniProtKB-KW"/>
</dbReference>
<dbReference type="SUPFAM" id="SSF56784">
    <property type="entry name" value="HAD-like"/>
    <property type="match status" value="1"/>
</dbReference>